<reference evidence="1" key="1">
    <citation type="submission" date="2018-05" db="EMBL/GenBank/DDBJ databases">
        <authorList>
            <person name="Lanie J.A."/>
            <person name="Ng W.-L."/>
            <person name="Kazmierczak K.M."/>
            <person name="Andrzejewski T.M."/>
            <person name="Davidsen T.M."/>
            <person name="Wayne K.J."/>
            <person name="Tettelin H."/>
            <person name="Glass J.I."/>
            <person name="Rusch D."/>
            <person name="Podicherti R."/>
            <person name="Tsui H.-C.T."/>
            <person name="Winkler M.E."/>
        </authorList>
    </citation>
    <scope>NUCLEOTIDE SEQUENCE</scope>
</reference>
<organism evidence="1">
    <name type="scientific">marine metagenome</name>
    <dbReference type="NCBI Taxonomy" id="408172"/>
    <lineage>
        <taxon>unclassified sequences</taxon>
        <taxon>metagenomes</taxon>
        <taxon>ecological metagenomes</taxon>
    </lineage>
</organism>
<evidence type="ECO:0000313" key="1">
    <source>
        <dbReference type="EMBL" id="SVB24825.1"/>
    </source>
</evidence>
<proteinExistence type="predicted"/>
<sequence>NNNYEKIFLASNIYEIFVDSGFKENIRLLNTIQDGFMSFEKIDIPIELGILKTKITIDRSKYKIIKHAIEKCVGNFFGLRKNDKKKIVLLEFNPEVYHDLLKEINRRGFQPVLINFRRSPIFNFKTIRYLMKSKSAIMIPQDWLEKVELEEFEKNKIDFFNRMNEVIENEKIFMNFDYKGINFSSFLQKKLNRILIQRLDEYIMQILIAESIKSRSDIQGILTLNLSGETEKVFSHVQEKIPILYLQHGFANYIESNSHFDVLDDFDSIKNKIAVWGDIIKDYLIRVKAVPENKIIVSGSPKYDSFSRIEKNRKRKKIMLVTIRPIAMHVEGPRIELYEKYKNILDELILISNSVENLEIIFKLHPQQNPSNQIIIDMIKKNNRIKILQFNPIKELLSDCDLHVNIAPDNFDASSVILEAMMMGKPTLNIQLQKNEIEFEFIKDNAIKSVYYDSNIEQLVLDLISHHGTDELFNNSQNFLNKYMENRGNAAKKLIDSIEDLMIKN</sequence>
<gene>
    <name evidence="1" type="ORF">METZ01_LOCUS177679</name>
</gene>
<accession>A0A382CFE4</accession>
<dbReference type="SUPFAM" id="SSF53756">
    <property type="entry name" value="UDP-Glycosyltransferase/glycogen phosphorylase"/>
    <property type="match status" value="1"/>
</dbReference>
<dbReference type="EMBL" id="UINC01034263">
    <property type="protein sequence ID" value="SVB24825.1"/>
    <property type="molecule type" value="Genomic_DNA"/>
</dbReference>
<feature type="non-terminal residue" evidence="1">
    <location>
        <position position="1"/>
    </location>
</feature>
<protein>
    <recommendedName>
        <fullName evidence="2">UDP-N-acetylglucosamine 2-epimerase domain-containing protein</fullName>
    </recommendedName>
</protein>
<dbReference type="Gene3D" id="3.40.50.2000">
    <property type="entry name" value="Glycogen Phosphorylase B"/>
    <property type="match status" value="2"/>
</dbReference>
<evidence type="ECO:0008006" key="2">
    <source>
        <dbReference type="Google" id="ProtNLM"/>
    </source>
</evidence>
<dbReference type="AlphaFoldDB" id="A0A382CFE4"/>
<name>A0A382CFE4_9ZZZZ</name>